<feature type="transmembrane region" description="Helical" evidence="11">
    <location>
        <begin position="269"/>
        <end position="287"/>
    </location>
</feature>
<comment type="cofactor">
    <cofactor evidence="10">
        <name>Mg(2+)</name>
        <dbReference type="ChEBI" id="CHEBI:18420"/>
    </cofactor>
</comment>
<keyword evidence="3" id="KW-0808">Transferase</keyword>
<feature type="transmembrane region" description="Helical" evidence="11">
    <location>
        <begin position="137"/>
        <end position="155"/>
    </location>
</feature>
<feature type="transmembrane region" description="Helical" evidence="11">
    <location>
        <begin position="116"/>
        <end position="132"/>
    </location>
</feature>
<dbReference type="GO" id="GO:0044038">
    <property type="term" value="P:cell wall macromolecule biosynthetic process"/>
    <property type="evidence" value="ECO:0007669"/>
    <property type="project" value="TreeGrafter"/>
</dbReference>
<feature type="transmembrane region" description="Helical" evidence="11">
    <location>
        <begin position="167"/>
        <end position="183"/>
    </location>
</feature>
<evidence type="ECO:0000256" key="5">
    <source>
        <dbReference type="ARBA" id="ARBA00022989"/>
    </source>
</evidence>
<comment type="caution">
    <text evidence="12">The sequence shown here is derived from an EMBL/GenBank/DDBJ whole genome shotgun (WGS) entry which is preliminary data.</text>
</comment>
<keyword evidence="10" id="KW-0460">Magnesium</keyword>
<dbReference type="EMBL" id="JALJEJ010000003">
    <property type="protein sequence ID" value="MCJ8209809.1"/>
    <property type="molecule type" value="Genomic_DNA"/>
</dbReference>
<evidence type="ECO:0000256" key="11">
    <source>
        <dbReference type="SAM" id="Phobius"/>
    </source>
</evidence>
<feature type="transmembrane region" description="Helical" evidence="11">
    <location>
        <begin position="42"/>
        <end position="60"/>
    </location>
</feature>
<keyword evidence="4 11" id="KW-0812">Transmembrane</keyword>
<feature type="transmembrane region" description="Helical" evidence="11">
    <location>
        <begin position="6"/>
        <end position="30"/>
    </location>
</feature>
<evidence type="ECO:0000256" key="10">
    <source>
        <dbReference type="PIRSR" id="PIRSR600715-1"/>
    </source>
</evidence>
<dbReference type="CDD" id="cd06854">
    <property type="entry name" value="GT_WbpL_WbcO_like"/>
    <property type="match status" value="1"/>
</dbReference>
<gene>
    <name evidence="12" type="ORF">MUY27_08820</name>
</gene>
<keyword evidence="8" id="KW-0675">Receptor</keyword>
<dbReference type="GO" id="GO:0071555">
    <property type="term" value="P:cell wall organization"/>
    <property type="evidence" value="ECO:0007669"/>
    <property type="project" value="TreeGrafter"/>
</dbReference>
<feature type="transmembrane region" description="Helical" evidence="11">
    <location>
        <begin position="293"/>
        <end position="311"/>
    </location>
</feature>
<dbReference type="AlphaFoldDB" id="A0A9X1X717"/>
<proteinExistence type="predicted"/>
<evidence type="ECO:0000256" key="1">
    <source>
        <dbReference type="ARBA" id="ARBA00004651"/>
    </source>
</evidence>
<feature type="transmembrane region" description="Helical" evidence="11">
    <location>
        <begin position="190"/>
        <end position="211"/>
    </location>
</feature>
<evidence type="ECO:0000313" key="12">
    <source>
        <dbReference type="EMBL" id="MCJ8209809.1"/>
    </source>
</evidence>
<accession>A0A9X1X717</accession>
<sequence>MSVTIAFIITVILFIFELFYFRIADFYNIIDKPNHRSSHTQVTIRGGGIIFPIAVLLFYIVYPTSYLWFVAGLLLISSISFVDDVKSVSNKLRFAVHLIAVLLIFVQLSFFSIPAYWIVLALVFFIGAINAINFMDGINGITGIYALVTVLSLYWVNQETSYIEDQLFIVVILSVIVFLFFNLRKKAKCFAGDVGSVSIAFIIVFMLLQLIKTTQNFNYLLFLLVYGLDTATTMFFRYLRGENIFEAHKSHFYQFLANEKKVPHVTVSFIYGFIQLVINLLIILLHLASVSSFILIVASSLAIFLAIRFVFEGKDKLLTKQVTKGV</sequence>
<keyword evidence="9" id="KW-0807">Transducer</keyword>
<dbReference type="GO" id="GO:0046872">
    <property type="term" value="F:metal ion binding"/>
    <property type="evidence" value="ECO:0007669"/>
    <property type="project" value="UniProtKB-KW"/>
</dbReference>
<feature type="transmembrane region" description="Helical" evidence="11">
    <location>
        <begin position="94"/>
        <end position="110"/>
    </location>
</feature>
<evidence type="ECO:0000256" key="2">
    <source>
        <dbReference type="ARBA" id="ARBA00022475"/>
    </source>
</evidence>
<evidence type="ECO:0000256" key="3">
    <source>
        <dbReference type="ARBA" id="ARBA00022679"/>
    </source>
</evidence>
<feature type="binding site" evidence="10">
    <location>
        <position position="133"/>
    </location>
    <ligand>
        <name>Mg(2+)</name>
        <dbReference type="ChEBI" id="CHEBI:18420"/>
    </ligand>
</feature>
<keyword evidence="7 11" id="KW-0472">Membrane</keyword>
<dbReference type="RefSeq" id="WP_245129641.1">
    <property type="nucleotide sequence ID" value="NZ_JALJEJ010000003.1"/>
</dbReference>
<dbReference type="GO" id="GO:0016780">
    <property type="term" value="F:phosphotransferase activity, for other substituted phosphate groups"/>
    <property type="evidence" value="ECO:0007669"/>
    <property type="project" value="InterPro"/>
</dbReference>
<dbReference type="InterPro" id="IPR000715">
    <property type="entry name" value="Glycosyl_transferase_4"/>
</dbReference>
<evidence type="ECO:0000256" key="7">
    <source>
        <dbReference type="ARBA" id="ARBA00023136"/>
    </source>
</evidence>
<evidence type="ECO:0000313" key="13">
    <source>
        <dbReference type="Proteomes" id="UP001139450"/>
    </source>
</evidence>
<keyword evidence="6" id="KW-0297">G-protein coupled receptor</keyword>
<feature type="binding site" evidence="10">
    <location>
        <position position="193"/>
    </location>
    <ligand>
        <name>Mg(2+)</name>
        <dbReference type="ChEBI" id="CHEBI:18420"/>
    </ligand>
</feature>
<dbReference type="GO" id="GO:0005886">
    <property type="term" value="C:plasma membrane"/>
    <property type="evidence" value="ECO:0007669"/>
    <property type="project" value="UniProtKB-SubCell"/>
</dbReference>
<keyword evidence="5 11" id="KW-1133">Transmembrane helix</keyword>
<dbReference type="GO" id="GO:0004930">
    <property type="term" value="F:G protein-coupled receptor activity"/>
    <property type="evidence" value="ECO:0007669"/>
    <property type="project" value="UniProtKB-KW"/>
</dbReference>
<name>A0A9X1X717_9SPHI</name>
<reference evidence="12" key="1">
    <citation type="submission" date="2022-04" db="EMBL/GenBank/DDBJ databases">
        <title>Mucilaginibacter sp. RS28 isolated from freshwater.</title>
        <authorList>
            <person name="Ko S.-R."/>
        </authorList>
    </citation>
    <scope>NUCLEOTIDE SEQUENCE</scope>
    <source>
        <strain evidence="12">RS28</strain>
    </source>
</reference>
<dbReference type="PRINTS" id="PR02108">
    <property type="entry name" value="MRGPCRFAMILY"/>
</dbReference>
<dbReference type="InterPro" id="IPR026234">
    <property type="entry name" value="MRGPCRFAMILY"/>
</dbReference>
<evidence type="ECO:0000256" key="8">
    <source>
        <dbReference type="ARBA" id="ARBA00023170"/>
    </source>
</evidence>
<organism evidence="12 13">
    <name type="scientific">Mucilaginibacter straminoryzae</name>
    <dbReference type="NCBI Taxonomy" id="2932774"/>
    <lineage>
        <taxon>Bacteria</taxon>
        <taxon>Pseudomonadati</taxon>
        <taxon>Bacteroidota</taxon>
        <taxon>Sphingobacteriia</taxon>
        <taxon>Sphingobacteriales</taxon>
        <taxon>Sphingobacteriaceae</taxon>
        <taxon>Mucilaginibacter</taxon>
    </lineage>
</organism>
<dbReference type="PANTHER" id="PTHR22926">
    <property type="entry name" value="PHOSPHO-N-ACETYLMURAMOYL-PENTAPEPTIDE-TRANSFERASE"/>
    <property type="match status" value="1"/>
</dbReference>
<keyword evidence="13" id="KW-1185">Reference proteome</keyword>
<comment type="subcellular location">
    <subcellularLocation>
        <location evidence="1">Cell membrane</location>
        <topology evidence="1">Multi-pass membrane protein</topology>
    </subcellularLocation>
</comment>
<keyword evidence="10" id="KW-0479">Metal-binding</keyword>
<evidence type="ECO:0000256" key="6">
    <source>
        <dbReference type="ARBA" id="ARBA00023040"/>
    </source>
</evidence>
<dbReference type="GO" id="GO:0009103">
    <property type="term" value="P:lipopolysaccharide biosynthetic process"/>
    <property type="evidence" value="ECO:0007669"/>
    <property type="project" value="TreeGrafter"/>
</dbReference>
<dbReference type="Proteomes" id="UP001139450">
    <property type="component" value="Unassembled WGS sequence"/>
</dbReference>
<evidence type="ECO:0000256" key="9">
    <source>
        <dbReference type="ARBA" id="ARBA00023224"/>
    </source>
</evidence>
<feature type="transmembrane region" description="Helical" evidence="11">
    <location>
        <begin position="217"/>
        <end position="239"/>
    </location>
</feature>
<evidence type="ECO:0000256" key="4">
    <source>
        <dbReference type="ARBA" id="ARBA00022692"/>
    </source>
</evidence>
<dbReference type="Pfam" id="PF00953">
    <property type="entry name" value="Glycos_transf_4"/>
    <property type="match status" value="1"/>
</dbReference>
<dbReference type="PANTHER" id="PTHR22926:SF3">
    <property type="entry name" value="UNDECAPRENYL-PHOSPHATE ALPHA-N-ACETYLGLUCOSAMINYL 1-PHOSPHATE TRANSFERASE"/>
    <property type="match status" value="1"/>
</dbReference>
<protein>
    <submittedName>
        <fullName evidence="12">Glycosyltransferase family 4 protein</fullName>
    </submittedName>
</protein>
<keyword evidence="2" id="KW-1003">Cell membrane</keyword>
<feature type="transmembrane region" description="Helical" evidence="11">
    <location>
        <begin position="66"/>
        <end position="82"/>
    </location>
</feature>